<reference evidence="2" key="1">
    <citation type="journal article" date="2023" name="Genome Biol. Evol.">
        <title>First Whole Genome Sequence and Flow Cytometry Genome Size Data for the Lichen-Forming Fungus Ramalina farinacea (Ascomycota).</title>
        <authorList>
            <person name="Llewellyn T."/>
            <person name="Mian S."/>
            <person name="Hill R."/>
            <person name="Leitch I.J."/>
            <person name="Gaya E."/>
        </authorList>
    </citation>
    <scope>NUCLEOTIDE SEQUENCE</scope>
    <source>
        <strain evidence="2">LIQ254RAFAR</strain>
    </source>
</reference>
<keyword evidence="3" id="KW-1185">Reference proteome</keyword>
<evidence type="ECO:0000256" key="1">
    <source>
        <dbReference type="SAM" id="MobiDB-lite"/>
    </source>
</evidence>
<dbReference type="AlphaFoldDB" id="A0AA43TU22"/>
<sequence>MISIYSVLPDEERPILKICEMVDFQVFAAAMTLLVSLLACRQLSDHRDLHREERDWQLVFQTAGELRRFARSTKGCKVAAFGAQVLEDFSGPQKASAEEICKVDITYFGRVKIQRHRFRHDDQNSGADTASQTMNQTQLQQNSRGGIEGSIEPIVSTDGYLFPISTASQPRQEADESWLHMLDTSMVDDWTLLDSSMADDWNWFLRGGMD</sequence>
<evidence type="ECO:0000313" key="2">
    <source>
        <dbReference type="EMBL" id="MDI1487784.1"/>
    </source>
</evidence>
<accession>A0AA43TU22</accession>
<feature type="compositionally biased region" description="Polar residues" evidence="1">
    <location>
        <begin position="124"/>
        <end position="144"/>
    </location>
</feature>
<organism evidence="2 3">
    <name type="scientific">Ramalina farinacea</name>
    <dbReference type="NCBI Taxonomy" id="258253"/>
    <lineage>
        <taxon>Eukaryota</taxon>
        <taxon>Fungi</taxon>
        <taxon>Dikarya</taxon>
        <taxon>Ascomycota</taxon>
        <taxon>Pezizomycotina</taxon>
        <taxon>Lecanoromycetes</taxon>
        <taxon>OSLEUM clade</taxon>
        <taxon>Lecanoromycetidae</taxon>
        <taxon>Lecanorales</taxon>
        <taxon>Lecanorineae</taxon>
        <taxon>Ramalinaceae</taxon>
        <taxon>Ramalina</taxon>
    </lineage>
</organism>
<comment type="caution">
    <text evidence="2">The sequence shown here is derived from an EMBL/GenBank/DDBJ whole genome shotgun (WGS) entry which is preliminary data.</text>
</comment>
<name>A0AA43TU22_9LECA</name>
<dbReference type="EMBL" id="JAPUFD010000006">
    <property type="protein sequence ID" value="MDI1487784.1"/>
    <property type="molecule type" value="Genomic_DNA"/>
</dbReference>
<dbReference type="Proteomes" id="UP001161017">
    <property type="component" value="Unassembled WGS sequence"/>
</dbReference>
<feature type="region of interest" description="Disordered" evidence="1">
    <location>
        <begin position="119"/>
        <end position="148"/>
    </location>
</feature>
<evidence type="ECO:0000313" key="3">
    <source>
        <dbReference type="Proteomes" id="UP001161017"/>
    </source>
</evidence>
<protein>
    <submittedName>
        <fullName evidence="2">Uncharacterized protein</fullName>
    </submittedName>
</protein>
<proteinExistence type="predicted"/>
<gene>
    <name evidence="2" type="ORF">OHK93_007056</name>
</gene>